<dbReference type="Gene3D" id="3.40.1660.10">
    <property type="entry name" value="EreA-like (biosynthetic domain)"/>
    <property type="match status" value="1"/>
</dbReference>
<dbReference type="PANTHER" id="PTHR31299:SF0">
    <property type="entry name" value="ESTERASE, PUTATIVE (AFU_ORTHOLOGUE AFUA_1G05850)-RELATED"/>
    <property type="match status" value="1"/>
</dbReference>
<accession>A0ABQ3X536</accession>
<organism evidence="2 3">
    <name type="scientific">Actinoplanes couchii</name>
    <dbReference type="NCBI Taxonomy" id="403638"/>
    <lineage>
        <taxon>Bacteria</taxon>
        <taxon>Bacillati</taxon>
        <taxon>Actinomycetota</taxon>
        <taxon>Actinomycetes</taxon>
        <taxon>Micromonosporales</taxon>
        <taxon>Micromonosporaceae</taxon>
        <taxon>Actinoplanes</taxon>
    </lineage>
</organism>
<proteinExistence type="predicted"/>
<evidence type="ECO:0000313" key="3">
    <source>
        <dbReference type="Proteomes" id="UP000612282"/>
    </source>
</evidence>
<gene>
    <name evidence="2" type="ORF">Aco03nite_020230</name>
</gene>
<evidence type="ECO:0000313" key="2">
    <source>
        <dbReference type="EMBL" id="GID53619.1"/>
    </source>
</evidence>
<sequence length="524" mass="56837">MAFDTELSALISEHRPHLLALGEPYHGEPAFARLRNRILETLAGHGFRSIVIESDRVAALAVDDYVRGRTDDLDLSTGVSHDWGSRPATRELVDWLRAHNTGRPEGEQIAFHGFDAPTEIQAAPSPVRYLRELCVYLGVDPDLDTLRAAGDEARWTAPEIMYDASRSPGRSPEALALRGLAEDLQTRLYADAPRLVEGSSRAAWHRAAVHASTAVGLLAYHAAMADPGTQSERIGRLLSTRDAIMARNLLDILGHERDRGPVLVWAHNTHLQRGSSSWETRWEGVDMAAEWSGAGSIVSALLGERYVFVAGSLGASGPAGLGEPEPGTYEASLGPVTGIFPPPSGDLHDRRTEVLGHFPLTGALAAGADAILHVGHGPGAADAARIAGLPGVTETSIAADSEMPPYTWGDRFFFAGADRMRPFATIVLHDVPDFDQRSRLSEPGRYRVNVEVGRDRFKTLFGYGPEEFSTRQEEIDFTATDTLMPHPAYAVQGWASVVNPGPSTAEALDGLLEYARARSRARQR</sequence>
<dbReference type="CDD" id="cd14728">
    <property type="entry name" value="Ere-like"/>
    <property type="match status" value="1"/>
</dbReference>
<feature type="domain" description="DUF6194" evidence="1">
    <location>
        <begin position="385"/>
        <end position="523"/>
    </location>
</feature>
<dbReference type="InterPro" id="IPR045676">
    <property type="entry name" value="DUF6194"/>
</dbReference>
<dbReference type="InterPro" id="IPR007815">
    <property type="entry name" value="Emycin_Estase"/>
</dbReference>
<evidence type="ECO:0000259" key="1">
    <source>
        <dbReference type="Pfam" id="PF19694"/>
    </source>
</evidence>
<dbReference type="RefSeq" id="WP_203794544.1">
    <property type="nucleotide sequence ID" value="NZ_BAAAQE010000001.1"/>
</dbReference>
<dbReference type="EMBL" id="BOMG01000032">
    <property type="protein sequence ID" value="GID53619.1"/>
    <property type="molecule type" value="Genomic_DNA"/>
</dbReference>
<dbReference type="Gene3D" id="3.30.1870.10">
    <property type="entry name" value="EreA-like, domain 2"/>
    <property type="match status" value="1"/>
</dbReference>
<reference evidence="2 3" key="1">
    <citation type="submission" date="2021-01" db="EMBL/GenBank/DDBJ databases">
        <title>Whole genome shotgun sequence of Actinoplanes couchii NBRC 106145.</title>
        <authorList>
            <person name="Komaki H."/>
            <person name="Tamura T."/>
        </authorList>
    </citation>
    <scope>NUCLEOTIDE SEQUENCE [LARGE SCALE GENOMIC DNA]</scope>
    <source>
        <strain evidence="2 3">NBRC 106145</strain>
    </source>
</reference>
<comment type="caution">
    <text evidence="2">The sequence shown here is derived from an EMBL/GenBank/DDBJ whole genome shotgun (WGS) entry which is preliminary data.</text>
</comment>
<keyword evidence="3" id="KW-1185">Reference proteome</keyword>
<dbReference type="Pfam" id="PF19694">
    <property type="entry name" value="DUF6194"/>
    <property type="match status" value="1"/>
</dbReference>
<dbReference type="Pfam" id="PF05139">
    <property type="entry name" value="Erythro_esteras"/>
    <property type="match status" value="1"/>
</dbReference>
<dbReference type="Proteomes" id="UP000612282">
    <property type="component" value="Unassembled WGS sequence"/>
</dbReference>
<name>A0ABQ3X536_9ACTN</name>
<dbReference type="Gene3D" id="1.20.1440.30">
    <property type="entry name" value="Biosynthetic Protein domain"/>
    <property type="match status" value="1"/>
</dbReference>
<dbReference type="InterPro" id="IPR052036">
    <property type="entry name" value="Hydrolase/PRTase-associated"/>
</dbReference>
<dbReference type="PANTHER" id="PTHR31299">
    <property type="entry name" value="ESTERASE, PUTATIVE (AFU_ORTHOLOGUE AFUA_1G05850)-RELATED"/>
    <property type="match status" value="1"/>
</dbReference>
<dbReference type="SUPFAM" id="SSF159501">
    <property type="entry name" value="EreA/ChaN-like"/>
    <property type="match status" value="1"/>
</dbReference>
<protein>
    <recommendedName>
        <fullName evidence="1">DUF6194 domain-containing protein</fullName>
    </recommendedName>
</protein>